<dbReference type="Gene3D" id="3.40.720.10">
    <property type="entry name" value="Alkaline Phosphatase, subunit A"/>
    <property type="match status" value="1"/>
</dbReference>
<comment type="caution">
    <text evidence="2">The sequence shown here is derived from an EMBL/GenBank/DDBJ whole genome shotgun (WGS) entry which is preliminary data.</text>
</comment>
<dbReference type="PANTHER" id="PTHR43751:SF1">
    <property type="entry name" value="SULFATASE ATSG-RELATED"/>
    <property type="match status" value="1"/>
</dbReference>
<dbReference type="Proteomes" id="UP000037600">
    <property type="component" value="Unassembled WGS sequence"/>
</dbReference>
<dbReference type="STRING" id="1513271.XM47_12225"/>
<dbReference type="InterPro" id="IPR052701">
    <property type="entry name" value="GAG_Ulvan_Degrading_Sulfatases"/>
</dbReference>
<feature type="domain" description="Sulfatase N-terminal" evidence="1">
    <location>
        <begin position="6"/>
        <end position="274"/>
    </location>
</feature>
<dbReference type="InterPro" id="IPR000917">
    <property type="entry name" value="Sulfatase_N"/>
</dbReference>
<reference evidence="2 3" key="1">
    <citation type="submission" date="2015-04" db="EMBL/GenBank/DDBJ databases">
        <title>Draft Genome Sequence of the Novel Agar-Digesting Marine Bacterium Q1.</title>
        <authorList>
            <person name="Li Y."/>
            <person name="Li D."/>
            <person name="Chen G."/>
            <person name="Du Z."/>
        </authorList>
    </citation>
    <scope>NUCLEOTIDE SEQUENCE [LARGE SCALE GENOMIC DNA]</scope>
    <source>
        <strain evidence="2 3">Q1</strain>
    </source>
</reference>
<dbReference type="GO" id="GO:0016787">
    <property type="term" value="F:hydrolase activity"/>
    <property type="evidence" value="ECO:0007669"/>
    <property type="project" value="UniProtKB-KW"/>
</dbReference>
<gene>
    <name evidence="2" type="ORF">XM47_12225</name>
</gene>
<keyword evidence="3" id="KW-1185">Reference proteome</keyword>
<dbReference type="PANTHER" id="PTHR43751">
    <property type="entry name" value="SULFATASE"/>
    <property type="match status" value="1"/>
</dbReference>
<protein>
    <submittedName>
        <fullName evidence="2">N-sulfoglucosamine sulfohydrolase</fullName>
    </submittedName>
</protein>
<accession>A0A0J8GPY0</accession>
<dbReference type="EMBL" id="LAZL01000020">
    <property type="protein sequence ID" value="KMT64855.1"/>
    <property type="molecule type" value="Genomic_DNA"/>
</dbReference>
<dbReference type="InterPro" id="IPR017850">
    <property type="entry name" value="Alkaline_phosphatase_core_sf"/>
</dbReference>
<evidence type="ECO:0000313" key="2">
    <source>
        <dbReference type="EMBL" id="KMT64855.1"/>
    </source>
</evidence>
<evidence type="ECO:0000259" key="1">
    <source>
        <dbReference type="Pfam" id="PF00884"/>
    </source>
</evidence>
<dbReference type="Pfam" id="PF00884">
    <property type="entry name" value="Sulfatase"/>
    <property type="match status" value="1"/>
</dbReference>
<dbReference type="AlphaFoldDB" id="A0A0J8GPY0"/>
<sequence length="451" mass="51020">MAISQPNIVFYLADDQDVGDYGVYGNDLIHTPAVDALAKQGVTFTNAFTGQAICAPSRSQLYTGNYPLKNGAFLNHVPVKDSQISIAQRMSKLGYEVILAGKSHVKPESVFDWDHEWESVEGSGPRKNIPLENIESYFKSAKKPFVMFIASMYPHTPYHKVTGASAKDMKFYPHNEKNKNSQKAVDKLAGYYRNVEEDNKQLENVIRLVDKYLKKNTLLIYSSDHGVSGKYTVYDRGLKVPFIARWPGVIKAGSQSDVMIHYTDVVPTFIELAGGKAPTELDGKSFAAQLKGSTKPVHKYVYGVSTKQNTLATKVFPSRMIRSKNYKYIRNLNSIEVVEQNLGNKPYVNEFIKMGAQHHASVPYEELYDLTADPYEQNNLAASPRYQKLKLEMANDLLLWMKQQNDVLSGNPGIMPILDARYKLDKPSKYNKIPKELENTLKAEDYLYLHY</sequence>
<keyword evidence="2" id="KW-0378">Hydrolase</keyword>
<name>A0A0J8GPY0_9ALTE</name>
<organism evidence="2 3">
    <name type="scientific">Catenovulum maritimum</name>
    <dbReference type="NCBI Taxonomy" id="1513271"/>
    <lineage>
        <taxon>Bacteria</taxon>
        <taxon>Pseudomonadati</taxon>
        <taxon>Pseudomonadota</taxon>
        <taxon>Gammaproteobacteria</taxon>
        <taxon>Alteromonadales</taxon>
        <taxon>Alteromonadaceae</taxon>
        <taxon>Catenovulum</taxon>
    </lineage>
</organism>
<dbReference type="CDD" id="cd16027">
    <property type="entry name" value="SGSH"/>
    <property type="match status" value="1"/>
</dbReference>
<proteinExistence type="predicted"/>
<dbReference type="SUPFAM" id="SSF53649">
    <property type="entry name" value="Alkaline phosphatase-like"/>
    <property type="match status" value="1"/>
</dbReference>
<evidence type="ECO:0000313" key="3">
    <source>
        <dbReference type="Proteomes" id="UP000037600"/>
    </source>
</evidence>